<name>A0ABU1BW44_9BURK</name>
<evidence type="ECO:0000256" key="2">
    <source>
        <dbReference type="SAM" id="SignalP"/>
    </source>
</evidence>
<feature type="compositionally biased region" description="Basic and acidic residues" evidence="1">
    <location>
        <begin position="81"/>
        <end position="111"/>
    </location>
</feature>
<accession>A0ABU1BW44</accession>
<organism evidence="3 4">
    <name type="scientific">Keguizhuia sedimenti</name>
    <dbReference type="NCBI Taxonomy" id="3064264"/>
    <lineage>
        <taxon>Bacteria</taxon>
        <taxon>Pseudomonadati</taxon>
        <taxon>Pseudomonadota</taxon>
        <taxon>Betaproteobacteria</taxon>
        <taxon>Burkholderiales</taxon>
        <taxon>Oxalobacteraceae</taxon>
        <taxon>Keguizhuia</taxon>
    </lineage>
</organism>
<evidence type="ECO:0000256" key="1">
    <source>
        <dbReference type="SAM" id="MobiDB-lite"/>
    </source>
</evidence>
<proteinExistence type="predicted"/>
<reference evidence="3 4" key="1">
    <citation type="submission" date="2023-08" db="EMBL/GenBank/DDBJ databases">
        <title>Oxalobacteraceae gen .nov., isolated from river sludge outside the plant.</title>
        <authorList>
            <person name="Zhao S.Y."/>
        </authorList>
    </citation>
    <scope>NUCLEOTIDE SEQUENCE [LARGE SCALE GENOMIC DNA]</scope>
    <source>
        <strain evidence="3 4">R-40</strain>
    </source>
</reference>
<evidence type="ECO:0000313" key="3">
    <source>
        <dbReference type="EMBL" id="MDQ9172309.1"/>
    </source>
</evidence>
<evidence type="ECO:0000313" key="4">
    <source>
        <dbReference type="Proteomes" id="UP001225596"/>
    </source>
</evidence>
<comment type="caution">
    <text evidence="3">The sequence shown here is derived from an EMBL/GenBank/DDBJ whole genome shotgun (WGS) entry which is preliminary data.</text>
</comment>
<dbReference type="RefSeq" id="WP_338438340.1">
    <property type="nucleotide sequence ID" value="NZ_JAUYVH010000020.1"/>
</dbReference>
<protein>
    <submittedName>
        <fullName evidence="3">Uncharacterized protein</fullName>
    </submittedName>
</protein>
<feature type="signal peptide" evidence="2">
    <location>
        <begin position="1"/>
        <end position="22"/>
    </location>
</feature>
<gene>
    <name evidence="3" type="ORF">Q8A64_18030</name>
</gene>
<dbReference type="Proteomes" id="UP001225596">
    <property type="component" value="Unassembled WGS sequence"/>
</dbReference>
<sequence length="111" mass="12327">MKRLLALSALAWLTAAAGTAMASNVDVAVAIGMPAPVYATVQSHPQPIRVQEQHGQPYAQRTHAAQYRHEAPRHHTVASHGEGRHARSDDRRAHRESRNHDRGSSRNYDNH</sequence>
<feature type="region of interest" description="Disordered" evidence="1">
    <location>
        <begin position="48"/>
        <end position="111"/>
    </location>
</feature>
<feature type="chain" id="PRO_5045212527" evidence="2">
    <location>
        <begin position="23"/>
        <end position="111"/>
    </location>
</feature>
<keyword evidence="2" id="KW-0732">Signal</keyword>
<keyword evidence="4" id="KW-1185">Reference proteome</keyword>
<dbReference type="EMBL" id="JAUYVH010000020">
    <property type="protein sequence ID" value="MDQ9172309.1"/>
    <property type="molecule type" value="Genomic_DNA"/>
</dbReference>